<evidence type="ECO:0000313" key="2">
    <source>
        <dbReference type="EMBL" id="CAD9616464.1"/>
    </source>
</evidence>
<dbReference type="InterPro" id="IPR053259">
    <property type="entry name" value="Golvesin-related_Golgi"/>
</dbReference>
<reference evidence="2" key="1">
    <citation type="submission" date="2021-01" db="EMBL/GenBank/DDBJ databases">
        <authorList>
            <person name="Corre E."/>
            <person name="Pelletier E."/>
            <person name="Niang G."/>
            <person name="Scheremetjew M."/>
            <person name="Finn R."/>
            <person name="Kale V."/>
            <person name="Holt S."/>
            <person name="Cochrane G."/>
            <person name="Meng A."/>
            <person name="Brown T."/>
            <person name="Cohen L."/>
        </authorList>
    </citation>
    <scope>NUCLEOTIDE SEQUENCE</scope>
    <source>
        <strain evidence="2">SM1012Den-03</strain>
    </source>
</reference>
<dbReference type="PANTHER" id="PTHR32301">
    <property type="entry name" value="COUNTIN RECEPTOR CNR3-RELATED"/>
    <property type="match status" value="1"/>
</dbReference>
<feature type="compositionally biased region" description="Polar residues" evidence="1">
    <location>
        <begin position="54"/>
        <end position="65"/>
    </location>
</feature>
<sequence>MSYHLDKQQSSSPTESTTTDQIMDLINLTTPLTKGQAEQHAKEAYLNTIDKRVTSGSTDDTSQPESPNPFASIHSSSPVHSSSNDNNSFNTHYTKIRRVTISTSGSMKRRCNSFIANVFDLDEEGCCFCPCLNDDDDDEDEQHHNKQSTPYNNSSLQQCIQSCQSLLYQHPLFYRLSLRMQQNFFPRARRRASDPMMERPVTISTARLFFMRIHYKSLMMGMVLALIIVRFGDGGVGVKNDDDSLYGRLESMGDDDDGGFQHQHGSGGGDWQQHSQQSLEPQVYYHDDKKGETPWEGQREESGKDLIDWSIDYLRGSTLQREGADPPADLATDSSIMNSTVIEEAELNQVQQRGEDQHRNSNEAARVDQERINSEEEAVQHQQQFNAELARQQQQPQEQPSQPQPNTVELNNLKNTWDPHEPNDIAIMWHVRASGSSVIRHAVGGCHRLVQASGFGSRDGHDVDDQVGVIYPSEGSPFVNIDSTTIAGIKHAASMRFADAQVADVVVSPLIYETNDLFTQKSKGRFFAVFSHPVNRAVRLFYTMQEVQPALREWTLERYARSTYVENNFLTRQLSNQLQGPLDESHYRKAVEIIRDKFLVGLASQIDQSLDRYEKYFRWTYRIQPKSQEACRKRILLEESAAEKKMKRRMPKEGDPIWAWLLHHNAFDLRLYAYVERLFEEQAVFVKGARENFRNIDTTCCRCEPATFPAFDLDGDDDDEISPGDNMEQQDGDKEGTQKSTFEGGIRLLRRLPPALISALFVPCTVDDFWLND</sequence>
<feature type="compositionally biased region" description="Low complexity" evidence="1">
    <location>
        <begin position="392"/>
        <end position="405"/>
    </location>
</feature>
<gene>
    <name evidence="2" type="ORF">SMAR0320_LOCUS15711</name>
</gene>
<feature type="compositionally biased region" description="Basic and acidic residues" evidence="1">
    <location>
        <begin position="353"/>
        <end position="374"/>
    </location>
</feature>
<proteinExistence type="predicted"/>
<feature type="compositionally biased region" description="Low complexity" evidence="1">
    <location>
        <begin position="10"/>
        <end position="19"/>
    </location>
</feature>
<evidence type="ECO:0000256" key="1">
    <source>
        <dbReference type="SAM" id="MobiDB-lite"/>
    </source>
</evidence>
<dbReference type="Gene3D" id="3.40.50.300">
    <property type="entry name" value="P-loop containing nucleotide triphosphate hydrolases"/>
    <property type="match status" value="1"/>
</dbReference>
<feature type="region of interest" description="Disordered" evidence="1">
    <location>
        <begin position="349"/>
        <end position="417"/>
    </location>
</feature>
<protein>
    <submittedName>
        <fullName evidence="2">Uncharacterized protein</fullName>
    </submittedName>
</protein>
<name>A0A7S2PTD8_9STRA</name>
<feature type="region of interest" description="Disordered" evidence="1">
    <location>
        <begin position="247"/>
        <end position="277"/>
    </location>
</feature>
<feature type="compositionally biased region" description="Acidic residues" evidence="1">
    <location>
        <begin position="713"/>
        <end position="722"/>
    </location>
</feature>
<feature type="region of interest" description="Disordered" evidence="1">
    <location>
        <begin position="1"/>
        <end position="20"/>
    </location>
</feature>
<feature type="compositionally biased region" description="Low complexity" evidence="1">
    <location>
        <begin position="72"/>
        <end position="88"/>
    </location>
</feature>
<feature type="compositionally biased region" description="Polar residues" evidence="1">
    <location>
        <begin position="406"/>
        <end position="415"/>
    </location>
</feature>
<dbReference type="AlphaFoldDB" id="A0A7S2PTD8"/>
<dbReference type="EMBL" id="HBGZ01021843">
    <property type="protein sequence ID" value="CAD9616464.1"/>
    <property type="molecule type" value="Transcribed_RNA"/>
</dbReference>
<dbReference type="InterPro" id="IPR027417">
    <property type="entry name" value="P-loop_NTPase"/>
</dbReference>
<feature type="region of interest" description="Disordered" evidence="1">
    <location>
        <begin position="712"/>
        <end position="739"/>
    </location>
</feature>
<dbReference type="PANTHER" id="PTHR32301:SF6">
    <property type="entry name" value="GOLVESIN-RELATED"/>
    <property type="match status" value="1"/>
</dbReference>
<feature type="region of interest" description="Disordered" evidence="1">
    <location>
        <begin position="53"/>
        <end position="90"/>
    </location>
</feature>
<organism evidence="2">
    <name type="scientific">Skeletonema marinoi</name>
    <dbReference type="NCBI Taxonomy" id="267567"/>
    <lineage>
        <taxon>Eukaryota</taxon>
        <taxon>Sar</taxon>
        <taxon>Stramenopiles</taxon>
        <taxon>Ochrophyta</taxon>
        <taxon>Bacillariophyta</taxon>
        <taxon>Coscinodiscophyceae</taxon>
        <taxon>Thalassiosirophycidae</taxon>
        <taxon>Thalassiosirales</taxon>
        <taxon>Skeletonemataceae</taxon>
        <taxon>Skeletonema</taxon>
        <taxon>Skeletonema marinoi-dohrnii complex</taxon>
    </lineage>
</organism>
<accession>A0A7S2PTD8</accession>